<feature type="compositionally biased region" description="Low complexity" evidence="1">
    <location>
        <begin position="119"/>
        <end position="135"/>
    </location>
</feature>
<name>A0A7R8WPX4_9CRUS</name>
<evidence type="ECO:0000256" key="1">
    <source>
        <dbReference type="SAM" id="MobiDB-lite"/>
    </source>
</evidence>
<feature type="compositionally biased region" description="Polar residues" evidence="1">
    <location>
        <begin position="43"/>
        <end position="56"/>
    </location>
</feature>
<proteinExistence type="predicted"/>
<feature type="compositionally biased region" description="Low complexity" evidence="1">
    <location>
        <begin position="91"/>
        <end position="112"/>
    </location>
</feature>
<reference evidence="2" key="1">
    <citation type="submission" date="2020-11" db="EMBL/GenBank/DDBJ databases">
        <authorList>
            <person name="Tran Van P."/>
        </authorList>
    </citation>
    <scope>NUCLEOTIDE SEQUENCE</scope>
</reference>
<gene>
    <name evidence="2" type="ORF">CTOB1V02_LOCUS10655</name>
</gene>
<evidence type="ECO:0000313" key="2">
    <source>
        <dbReference type="EMBL" id="CAD7232828.1"/>
    </source>
</evidence>
<accession>A0A7R8WPX4</accession>
<organism evidence="2">
    <name type="scientific">Cyprideis torosa</name>
    <dbReference type="NCBI Taxonomy" id="163714"/>
    <lineage>
        <taxon>Eukaryota</taxon>
        <taxon>Metazoa</taxon>
        <taxon>Ecdysozoa</taxon>
        <taxon>Arthropoda</taxon>
        <taxon>Crustacea</taxon>
        <taxon>Oligostraca</taxon>
        <taxon>Ostracoda</taxon>
        <taxon>Podocopa</taxon>
        <taxon>Podocopida</taxon>
        <taxon>Cytherocopina</taxon>
        <taxon>Cytheroidea</taxon>
        <taxon>Cytherideidae</taxon>
        <taxon>Cyprideis</taxon>
    </lineage>
</organism>
<protein>
    <submittedName>
        <fullName evidence="2">Uncharacterized protein</fullName>
    </submittedName>
</protein>
<feature type="region of interest" description="Disordered" evidence="1">
    <location>
        <begin position="34"/>
        <end position="156"/>
    </location>
</feature>
<dbReference type="EMBL" id="OB665209">
    <property type="protein sequence ID" value="CAD7232828.1"/>
    <property type="molecule type" value="Genomic_DNA"/>
</dbReference>
<dbReference type="AlphaFoldDB" id="A0A7R8WPX4"/>
<feature type="compositionally biased region" description="Basic and acidic residues" evidence="1">
    <location>
        <begin position="57"/>
        <end position="72"/>
    </location>
</feature>
<sequence length="156" mass="17299">MYSFVAGFITSYEPPELGIVPFVPIGKTFSIQKRSLEDGPGTEPSTAKATESLSASQHDKSNVHQQPKELLNKKVAHHGIHLPTPFNTLVAAPQGLPAGAQQQQTRQTVLQHLVKHQQQDPTLQQQHQQAMQQKGNQRHLPAGHEQEISRKTANKR</sequence>